<dbReference type="PANTHER" id="PTHR42844:SF1">
    <property type="entry name" value="DIHYDRONEOPTERIN ALDOLASE 1-RELATED"/>
    <property type="match status" value="1"/>
</dbReference>
<dbReference type="Proteomes" id="UP000012063">
    <property type="component" value="Unassembled WGS sequence"/>
</dbReference>
<comment type="caution">
    <text evidence="8">The sequence shown here is derived from an EMBL/GenBank/DDBJ whole genome shotgun (WGS) entry which is preliminary data.</text>
</comment>
<dbReference type="RefSeq" id="WP_005487668.1">
    <property type="nucleotide sequence ID" value="NZ_CAUI01000005.1"/>
</dbReference>
<protein>
    <recommendedName>
        <fullName evidence="6">7,8-dihydroneopterin aldolase</fullName>
        <ecNumber evidence="6">4.1.2.25</ecNumber>
    </recommendedName>
</protein>
<reference evidence="9" key="1">
    <citation type="journal article" date="2013" name="Genome Announc.">
        <title>Genome Sequence of Halanaerobium saccharolyticum subsp. saccharolyticum Strain DSM 6643T, a Halophilic Hydrogen-Producing Bacterium.</title>
        <authorList>
            <person name="Kivisto A."/>
            <person name="Larjo A."/>
            <person name="Ciranna A."/>
            <person name="Santala V."/>
            <person name="Roos C."/>
            <person name="Karp M."/>
        </authorList>
    </citation>
    <scope>NUCLEOTIDE SEQUENCE [LARGE SCALE GENOMIC DNA]</scope>
    <source>
        <strain evidence="9">DSM 6643</strain>
    </source>
</reference>
<evidence type="ECO:0000256" key="1">
    <source>
        <dbReference type="ARBA" id="ARBA00001353"/>
    </source>
</evidence>
<dbReference type="SMART" id="SM00905">
    <property type="entry name" value="FolB"/>
    <property type="match status" value="1"/>
</dbReference>
<name>M5EBZ8_9FIRM</name>
<dbReference type="InterPro" id="IPR006157">
    <property type="entry name" value="FolB_dom"/>
</dbReference>
<keyword evidence="4 6" id="KW-0289">Folate biosynthesis</keyword>
<dbReference type="NCBIfam" id="TIGR00526">
    <property type="entry name" value="folB_dom"/>
    <property type="match status" value="1"/>
</dbReference>
<dbReference type="STRING" id="1293054.HSACCH_00546"/>
<dbReference type="AlphaFoldDB" id="M5EBZ8"/>
<dbReference type="GO" id="GO:0005737">
    <property type="term" value="C:cytoplasm"/>
    <property type="evidence" value="ECO:0007669"/>
    <property type="project" value="TreeGrafter"/>
</dbReference>
<organism evidence="8 9">
    <name type="scientific">Halanaerobium saccharolyticum subsp. saccharolyticum DSM 6643</name>
    <dbReference type="NCBI Taxonomy" id="1293054"/>
    <lineage>
        <taxon>Bacteria</taxon>
        <taxon>Bacillati</taxon>
        <taxon>Bacillota</taxon>
        <taxon>Clostridia</taxon>
        <taxon>Halanaerobiales</taxon>
        <taxon>Halanaerobiaceae</taxon>
        <taxon>Halanaerobium</taxon>
    </lineage>
</organism>
<comment type="function">
    <text evidence="6">Catalyzes the conversion of 7,8-dihydroneopterin to 6-hydroxymethyl-7,8-dihydropterin.</text>
</comment>
<dbReference type="GO" id="GO:0004150">
    <property type="term" value="F:dihydroneopterin aldolase activity"/>
    <property type="evidence" value="ECO:0007669"/>
    <property type="project" value="UniProtKB-UniRule"/>
</dbReference>
<evidence type="ECO:0000313" key="8">
    <source>
        <dbReference type="EMBL" id="CCU78289.1"/>
    </source>
</evidence>
<dbReference type="Pfam" id="PF02152">
    <property type="entry name" value="FolB"/>
    <property type="match status" value="1"/>
</dbReference>
<dbReference type="InterPro" id="IPR006156">
    <property type="entry name" value="Dihydroneopterin_aldolase"/>
</dbReference>
<keyword evidence="5 6" id="KW-0456">Lyase</keyword>
<sequence length="126" mass="14547">MESRDLIALNQMVFYAYHGVYDSEKELGQRFIINFKAELDYEQAAVNDDLEQTVNYGEVYIKIEEIFKAKKYNLLESAAYNIIKGLFINFPSLEFIEIEIKKPAVPIEGVLADAAIKMSRKRTEVI</sequence>
<dbReference type="SUPFAM" id="SSF55620">
    <property type="entry name" value="Tetrahydrobiopterin biosynthesis enzymes-like"/>
    <property type="match status" value="1"/>
</dbReference>
<evidence type="ECO:0000259" key="7">
    <source>
        <dbReference type="SMART" id="SM00905"/>
    </source>
</evidence>
<dbReference type="EMBL" id="CAUI01000005">
    <property type="protein sequence ID" value="CCU78289.1"/>
    <property type="molecule type" value="Genomic_DNA"/>
</dbReference>
<dbReference type="EC" id="4.1.2.25" evidence="6"/>
<evidence type="ECO:0000256" key="2">
    <source>
        <dbReference type="ARBA" id="ARBA00005013"/>
    </source>
</evidence>
<dbReference type="GO" id="GO:0046656">
    <property type="term" value="P:folic acid biosynthetic process"/>
    <property type="evidence" value="ECO:0007669"/>
    <property type="project" value="UniProtKB-UniRule"/>
</dbReference>
<evidence type="ECO:0000256" key="3">
    <source>
        <dbReference type="ARBA" id="ARBA00005708"/>
    </source>
</evidence>
<dbReference type="OrthoDB" id="9808041at2"/>
<dbReference type="InterPro" id="IPR043133">
    <property type="entry name" value="GTP-CH-I_C/QueF"/>
</dbReference>
<comment type="similarity">
    <text evidence="3 6">Belongs to the DHNA family.</text>
</comment>
<dbReference type="FunCoup" id="M5EBZ8">
    <property type="interactions" value="172"/>
</dbReference>
<gene>
    <name evidence="8" type="ORF">HSACCH_00546</name>
</gene>
<evidence type="ECO:0000256" key="4">
    <source>
        <dbReference type="ARBA" id="ARBA00022909"/>
    </source>
</evidence>
<dbReference type="eggNOG" id="COG1539">
    <property type="taxonomic scope" value="Bacteria"/>
</dbReference>
<proteinExistence type="inferred from homology"/>
<comment type="pathway">
    <text evidence="2 6">Cofactor biosynthesis; tetrahydrofolate biosynthesis; 2-amino-4-hydroxy-6-hydroxymethyl-7,8-dihydropteridine diphosphate from 7,8-dihydroneopterin triphosphate: step 3/4.</text>
</comment>
<dbReference type="UniPathway" id="UPA00077">
    <property type="reaction ID" value="UER00154"/>
</dbReference>
<keyword evidence="9" id="KW-1185">Reference proteome</keyword>
<evidence type="ECO:0000256" key="6">
    <source>
        <dbReference type="RuleBase" id="RU362079"/>
    </source>
</evidence>
<feature type="domain" description="Dihydroneopterin aldolase/epimerase" evidence="7">
    <location>
        <begin position="7"/>
        <end position="120"/>
    </location>
</feature>
<dbReference type="InParanoid" id="M5EBZ8"/>
<accession>M5EBZ8</accession>
<evidence type="ECO:0000313" key="9">
    <source>
        <dbReference type="Proteomes" id="UP000012063"/>
    </source>
</evidence>
<dbReference type="NCBIfam" id="TIGR00525">
    <property type="entry name" value="folB"/>
    <property type="match status" value="1"/>
</dbReference>
<dbReference type="GO" id="GO:0046654">
    <property type="term" value="P:tetrahydrofolate biosynthetic process"/>
    <property type="evidence" value="ECO:0007669"/>
    <property type="project" value="UniProtKB-UniRule"/>
</dbReference>
<dbReference type="Gene3D" id="3.30.1130.10">
    <property type="match status" value="1"/>
</dbReference>
<comment type="catalytic activity">
    <reaction evidence="1 6">
        <text>7,8-dihydroneopterin = 6-hydroxymethyl-7,8-dihydropterin + glycolaldehyde</text>
        <dbReference type="Rhea" id="RHEA:10540"/>
        <dbReference type="ChEBI" id="CHEBI:17001"/>
        <dbReference type="ChEBI" id="CHEBI:17071"/>
        <dbReference type="ChEBI" id="CHEBI:44841"/>
        <dbReference type="EC" id="4.1.2.25"/>
    </reaction>
</comment>
<evidence type="ECO:0000256" key="5">
    <source>
        <dbReference type="ARBA" id="ARBA00023239"/>
    </source>
</evidence>
<dbReference type="PANTHER" id="PTHR42844">
    <property type="entry name" value="DIHYDRONEOPTERIN ALDOLASE 1-RELATED"/>
    <property type="match status" value="1"/>
</dbReference>